<evidence type="ECO:0000259" key="12">
    <source>
        <dbReference type="Pfam" id="PF07992"/>
    </source>
</evidence>
<dbReference type="EMBL" id="VDFQ02000005">
    <property type="protein sequence ID" value="KAA1420613.1"/>
    <property type="molecule type" value="Genomic_DNA"/>
</dbReference>
<keyword evidence="9" id="KW-0411">Iron-sulfur</keyword>
<comment type="cofactor">
    <cofactor evidence="1">
        <name>siroheme</name>
        <dbReference type="ChEBI" id="CHEBI:60052"/>
    </cofactor>
</comment>
<comment type="cofactor">
    <cofactor evidence="2">
        <name>[4Fe-4S] cluster</name>
        <dbReference type="ChEBI" id="CHEBI:49883"/>
    </cofactor>
</comment>
<keyword evidence="5" id="KW-0349">Heme</keyword>
<dbReference type="InterPro" id="IPR041854">
    <property type="entry name" value="BFD-like_2Fe2S-bd_dom_sf"/>
</dbReference>
<reference evidence="13 14" key="1">
    <citation type="submission" date="2019-09" db="EMBL/GenBank/DDBJ databases">
        <title>Mumia zhuanghuii sp. nov. isolated from the intestinal contents of plateau pika (Ochotona curzoniae) in the Qinghai-Tibet plateau of China.</title>
        <authorList>
            <person name="Tian Z."/>
        </authorList>
    </citation>
    <scope>NUCLEOTIDE SEQUENCE [LARGE SCALE GENOMIC DNA]</scope>
    <source>
        <strain evidence="14">350</strain>
    </source>
</reference>
<feature type="domain" description="BFD-like [2Fe-2S]-binding" evidence="11">
    <location>
        <begin position="430"/>
        <end position="475"/>
    </location>
</feature>
<dbReference type="AlphaFoldDB" id="A0A5Q6RRB3"/>
<comment type="pathway">
    <text evidence="3">Nitrogen metabolism; nitrate reduction (assimilation).</text>
</comment>
<feature type="region of interest" description="Disordered" evidence="10">
    <location>
        <begin position="484"/>
        <end position="516"/>
    </location>
</feature>
<dbReference type="GO" id="GO:0046872">
    <property type="term" value="F:metal ion binding"/>
    <property type="evidence" value="ECO:0007669"/>
    <property type="project" value="UniProtKB-KW"/>
</dbReference>
<sequence length="516" mass="52646">MTRQPRRTRVVVVGAGMVGIRFAEEVARADREGRFEVLVLGEEAYEPYNRILLTELVAGRADLASLALARPDGVTVRLAARVQEIDREARTVQVDGEAIPYDHLVLATGAQARVLRVPGLDGDPGDPLPGGVFVLRSVDDARGITAAALNAKRAVVVGGGPLGVEAACGMRLRGVAVDVISFAGHLLDRDLDPEPGRLLAAAVGDLGVTFHGNAALAGVTHSDGHVDGVGLDDGRTLAADLVVLAAGAVPETALAAAAGLEVAHGIVVGDDLATTVDPAVFAIGDCAQTPSGVSGLVAPGWEQARALAQRLVHGEIGEPVPVVLAGAAMRLKAAGVSLVSMGRKASNADGARVLTMSDPYARRYVEVVLDGDELVGMTCLGAAELSSTLSVQFGRPGVVPLDPLQLLAPSAGQADAAAGSPTTMPGSTTVCRCNGVTKRDLVKAWEGGACSVDALATTTRATTGCGGCTSLVRGICDWLQTSDPDDGVSTRSARSTSGDGVSQVEVLDREPVVKGA</sequence>
<dbReference type="PRINTS" id="PR00411">
    <property type="entry name" value="PNDRDTASEI"/>
</dbReference>
<evidence type="ECO:0000259" key="11">
    <source>
        <dbReference type="Pfam" id="PF04324"/>
    </source>
</evidence>
<evidence type="ECO:0000256" key="3">
    <source>
        <dbReference type="ARBA" id="ARBA00005096"/>
    </source>
</evidence>
<evidence type="ECO:0000256" key="1">
    <source>
        <dbReference type="ARBA" id="ARBA00001929"/>
    </source>
</evidence>
<gene>
    <name evidence="13" type="ORF">FE697_016830</name>
</gene>
<comment type="caution">
    <text evidence="13">The sequence shown here is derived from an EMBL/GenBank/DDBJ whole genome shotgun (WGS) entry which is preliminary data.</text>
</comment>
<dbReference type="GO" id="GO:0051536">
    <property type="term" value="F:iron-sulfur cluster binding"/>
    <property type="evidence" value="ECO:0007669"/>
    <property type="project" value="UniProtKB-KW"/>
</dbReference>
<keyword evidence="8" id="KW-0408">Iron</keyword>
<feature type="domain" description="FAD/NAD(P)-binding" evidence="12">
    <location>
        <begin position="9"/>
        <end position="290"/>
    </location>
</feature>
<dbReference type="Pfam" id="PF04324">
    <property type="entry name" value="Fer2_BFD"/>
    <property type="match status" value="1"/>
</dbReference>
<dbReference type="Gene3D" id="3.50.50.60">
    <property type="entry name" value="FAD/NAD(P)-binding domain"/>
    <property type="match status" value="2"/>
</dbReference>
<evidence type="ECO:0000256" key="2">
    <source>
        <dbReference type="ARBA" id="ARBA00001966"/>
    </source>
</evidence>
<evidence type="ECO:0000256" key="6">
    <source>
        <dbReference type="ARBA" id="ARBA00022723"/>
    </source>
</evidence>
<evidence type="ECO:0000256" key="10">
    <source>
        <dbReference type="SAM" id="MobiDB-lite"/>
    </source>
</evidence>
<dbReference type="InterPro" id="IPR052034">
    <property type="entry name" value="NasD-like"/>
</dbReference>
<proteinExistence type="inferred from homology"/>
<name>A0A5Q6RRB3_9ACTN</name>
<comment type="similarity">
    <text evidence="4">Belongs to the nitrite and sulfite reductase 4Fe-4S domain family.</text>
</comment>
<keyword evidence="7" id="KW-0560">Oxidoreductase</keyword>
<dbReference type="InterPro" id="IPR036188">
    <property type="entry name" value="FAD/NAD-bd_sf"/>
</dbReference>
<evidence type="ECO:0000256" key="8">
    <source>
        <dbReference type="ARBA" id="ARBA00023004"/>
    </source>
</evidence>
<organism evidence="13 14">
    <name type="scientific">Mumia zhuanghuii</name>
    <dbReference type="NCBI Taxonomy" id="2585211"/>
    <lineage>
        <taxon>Bacteria</taxon>
        <taxon>Bacillati</taxon>
        <taxon>Actinomycetota</taxon>
        <taxon>Actinomycetes</taxon>
        <taxon>Propionibacteriales</taxon>
        <taxon>Nocardioidaceae</taxon>
        <taxon>Mumia</taxon>
    </lineage>
</organism>
<evidence type="ECO:0000256" key="5">
    <source>
        <dbReference type="ARBA" id="ARBA00022617"/>
    </source>
</evidence>
<dbReference type="OrthoDB" id="9768666at2"/>
<keyword evidence="6" id="KW-0479">Metal-binding</keyword>
<evidence type="ECO:0000256" key="7">
    <source>
        <dbReference type="ARBA" id="ARBA00023002"/>
    </source>
</evidence>
<feature type="compositionally biased region" description="Basic and acidic residues" evidence="10">
    <location>
        <begin position="506"/>
        <end position="516"/>
    </location>
</feature>
<dbReference type="SUPFAM" id="SSF51905">
    <property type="entry name" value="FAD/NAD(P)-binding domain"/>
    <property type="match status" value="2"/>
</dbReference>
<dbReference type="InterPro" id="IPR023753">
    <property type="entry name" value="FAD/NAD-binding_dom"/>
</dbReference>
<accession>A0A5Q6RRB3</accession>
<dbReference type="PANTHER" id="PTHR43809">
    <property type="entry name" value="NITRITE REDUCTASE (NADH) LARGE SUBUNIT"/>
    <property type="match status" value="1"/>
</dbReference>
<evidence type="ECO:0000313" key="13">
    <source>
        <dbReference type="EMBL" id="KAA1420613.1"/>
    </source>
</evidence>
<evidence type="ECO:0000256" key="9">
    <source>
        <dbReference type="ARBA" id="ARBA00023014"/>
    </source>
</evidence>
<feature type="compositionally biased region" description="Polar residues" evidence="10">
    <location>
        <begin position="489"/>
        <end position="500"/>
    </location>
</feature>
<dbReference type="RefSeq" id="WP_149770782.1">
    <property type="nucleotide sequence ID" value="NZ_VDFQ02000005.1"/>
</dbReference>
<dbReference type="InterPro" id="IPR007419">
    <property type="entry name" value="BFD-like_2Fe2S-bd_dom"/>
</dbReference>
<protein>
    <submittedName>
        <fullName evidence="13">NAD(P)/FAD-dependent oxidoreductase</fullName>
    </submittedName>
</protein>
<dbReference type="GO" id="GO:0016491">
    <property type="term" value="F:oxidoreductase activity"/>
    <property type="evidence" value="ECO:0007669"/>
    <property type="project" value="UniProtKB-KW"/>
</dbReference>
<dbReference type="PRINTS" id="PR00368">
    <property type="entry name" value="FADPNR"/>
</dbReference>
<evidence type="ECO:0000256" key="4">
    <source>
        <dbReference type="ARBA" id="ARBA00010429"/>
    </source>
</evidence>
<dbReference type="PANTHER" id="PTHR43809:SF1">
    <property type="entry name" value="NITRITE REDUCTASE (NADH) LARGE SUBUNIT"/>
    <property type="match status" value="1"/>
</dbReference>
<dbReference type="Gene3D" id="1.10.10.1100">
    <property type="entry name" value="BFD-like [2Fe-2S]-binding domain"/>
    <property type="match status" value="1"/>
</dbReference>
<dbReference type="Pfam" id="PF07992">
    <property type="entry name" value="Pyr_redox_2"/>
    <property type="match status" value="1"/>
</dbReference>
<dbReference type="Proteomes" id="UP000307768">
    <property type="component" value="Unassembled WGS sequence"/>
</dbReference>
<evidence type="ECO:0000313" key="14">
    <source>
        <dbReference type="Proteomes" id="UP000307768"/>
    </source>
</evidence>